<reference evidence="3 4" key="1">
    <citation type="submission" date="2018-11" db="EMBL/GenBank/DDBJ databases">
        <authorList>
            <person name="Wuyts S."/>
        </authorList>
    </citation>
    <scope>NUCLEOTIDE SEQUENCE [LARGE SCALE GENOMIC DNA]</scope>
    <source>
        <strain evidence="3">Lactobacillus mudanjiangensis AMBF249</strain>
    </source>
</reference>
<protein>
    <recommendedName>
        <fullName evidence="2">VWA-like domain-containing protein</fullName>
    </recommendedName>
</protein>
<evidence type="ECO:0000256" key="1">
    <source>
        <dbReference type="SAM" id="MobiDB-lite"/>
    </source>
</evidence>
<dbReference type="PANTHER" id="PTHR38730">
    <property type="entry name" value="SLL7028 PROTEIN"/>
    <property type="match status" value="1"/>
</dbReference>
<feature type="region of interest" description="Disordered" evidence="1">
    <location>
        <begin position="174"/>
        <end position="212"/>
    </location>
</feature>
<feature type="compositionally biased region" description="Polar residues" evidence="1">
    <location>
        <begin position="180"/>
        <end position="212"/>
    </location>
</feature>
<dbReference type="Proteomes" id="UP000289996">
    <property type="component" value="Unassembled WGS sequence"/>
</dbReference>
<dbReference type="AlphaFoldDB" id="A0A660E2E5"/>
<evidence type="ECO:0000313" key="4">
    <source>
        <dbReference type="Proteomes" id="UP000289996"/>
    </source>
</evidence>
<keyword evidence="4" id="KW-1185">Reference proteome</keyword>
<evidence type="ECO:0000313" key="3">
    <source>
        <dbReference type="EMBL" id="VDG26998.1"/>
    </source>
</evidence>
<dbReference type="RefSeq" id="WP_130851291.1">
    <property type="nucleotide sequence ID" value="NZ_UYIG01000001.1"/>
</dbReference>
<accession>A0A660E2E5</accession>
<dbReference type="PANTHER" id="PTHR38730:SF1">
    <property type="entry name" value="SLL7028 PROTEIN"/>
    <property type="match status" value="1"/>
</dbReference>
<proteinExistence type="predicted"/>
<evidence type="ECO:0000259" key="2">
    <source>
        <dbReference type="Pfam" id="PF09967"/>
    </source>
</evidence>
<feature type="domain" description="VWA-like" evidence="2">
    <location>
        <begin position="306"/>
        <end position="434"/>
    </location>
</feature>
<dbReference type="InterPro" id="IPR018698">
    <property type="entry name" value="VWA-like_dom"/>
</dbReference>
<dbReference type="OrthoDB" id="9809307at2"/>
<sequence length="442" mass="49197">MINHASAYAQWREQLLQLPAAEQTATGTIMLQRALIDLLASDQFYGEVLLRLPRQVAVQLTTPLALTWQANRLTLQFAPQRLAQTFTRFNELEAGLKHVALHVIWQHPLRYRQQVQSQGELVRLATDLAVNQYVTGLPANSPQLATVQPMVAQPLPRYADSQVYLRLLQQQSQSQSASQTGPTASNGQHLTTASQPTTMIDNPNQWSADAGQVSNPNLAQARLQQLVQTAWNQTPTAARGTVPGRVQAALKRLRQPAVIDWRQLLARRLGQMPAGRRPSRARFNRRQPARMELPGQVSDYRLQIQVYVDHSGSISDQTLQQLLGQVATLTQAMTVTITVQAFDAKVHTGQRYQVTDPQQIQFKRTGGGGTVYQRVFDDLQQRHMTNQQTIALILTDGQGETTVDSHDFTNVIWLLATPQAKLSVQPVIGQVVPLTLGDDVDD</sequence>
<name>A0A660E2E5_9LACO</name>
<gene>
    <name evidence="3" type="ORF">MUDAN_MDHGFNIF_00368</name>
</gene>
<dbReference type="Pfam" id="PF09967">
    <property type="entry name" value="DUF2201"/>
    <property type="match status" value="1"/>
</dbReference>
<dbReference type="EMBL" id="UYIG01000001">
    <property type="protein sequence ID" value="VDG26998.1"/>
    <property type="molecule type" value="Genomic_DNA"/>
</dbReference>
<organism evidence="3 4">
    <name type="scientific">Lactiplantibacillus mudanjiangensis</name>
    <dbReference type="NCBI Taxonomy" id="1296538"/>
    <lineage>
        <taxon>Bacteria</taxon>
        <taxon>Bacillati</taxon>
        <taxon>Bacillota</taxon>
        <taxon>Bacilli</taxon>
        <taxon>Lactobacillales</taxon>
        <taxon>Lactobacillaceae</taxon>
        <taxon>Lactiplantibacillus</taxon>
    </lineage>
</organism>